<evidence type="ECO:0008006" key="3">
    <source>
        <dbReference type="Google" id="ProtNLM"/>
    </source>
</evidence>
<name>A0A256JFA6_HALEZ</name>
<organism evidence="1 2">
    <name type="scientific">Halorubrum ezzemoulense</name>
    <name type="common">Halorubrum chaoviator</name>
    <dbReference type="NCBI Taxonomy" id="337243"/>
    <lineage>
        <taxon>Archaea</taxon>
        <taxon>Methanobacteriati</taxon>
        <taxon>Methanobacteriota</taxon>
        <taxon>Stenosarchaea group</taxon>
        <taxon>Halobacteria</taxon>
        <taxon>Halobacteriales</taxon>
        <taxon>Haloferacaceae</taxon>
        <taxon>Halorubrum</taxon>
    </lineage>
</organism>
<sequence length="83" mass="9191">MSGDSPYFERDAETGKISEKYTDEQFVTAVKRHSPASTREVSDAVGCSSDNAYRRLKSLESMGEVGSKMAGNSLIWYTESNNE</sequence>
<dbReference type="Proteomes" id="UP000215607">
    <property type="component" value="Unassembled WGS sequence"/>
</dbReference>
<dbReference type="SUPFAM" id="SSF46785">
    <property type="entry name" value="Winged helix' DNA-binding domain"/>
    <property type="match status" value="1"/>
</dbReference>
<proteinExistence type="predicted"/>
<gene>
    <name evidence="1" type="ORF">DJ79_08865</name>
</gene>
<accession>A0A256JFA6</accession>
<dbReference type="EMBL" id="NHPA01000041">
    <property type="protein sequence ID" value="OYR67539.1"/>
    <property type="molecule type" value="Genomic_DNA"/>
</dbReference>
<evidence type="ECO:0000313" key="1">
    <source>
        <dbReference type="EMBL" id="OYR67539.1"/>
    </source>
</evidence>
<protein>
    <recommendedName>
        <fullName evidence="3">Transcriptional regulator</fullName>
    </recommendedName>
</protein>
<dbReference type="InterPro" id="IPR036390">
    <property type="entry name" value="WH_DNA-bd_sf"/>
</dbReference>
<evidence type="ECO:0000313" key="2">
    <source>
        <dbReference type="Proteomes" id="UP000215607"/>
    </source>
</evidence>
<reference evidence="1 2" key="1">
    <citation type="journal article" date="2014" name="Front. Microbiol.">
        <title>Population and genomic analysis of the genus Halorubrum.</title>
        <authorList>
            <person name="Fullmer M.S."/>
            <person name="Soucy S.M."/>
            <person name="Swithers K.S."/>
            <person name="Makkay A.M."/>
            <person name="Wheeler R."/>
            <person name="Ventosa A."/>
            <person name="Gogarten J.P."/>
            <person name="Papke R.T."/>
        </authorList>
    </citation>
    <scope>NUCLEOTIDE SEQUENCE [LARGE SCALE GENOMIC DNA]</scope>
    <source>
        <strain evidence="1 2">Ga2p</strain>
    </source>
</reference>
<comment type="caution">
    <text evidence="1">The sequence shown here is derived from an EMBL/GenBank/DDBJ whole genome shotgun (WGS) entry which is preliminary data.</text>
</comment>
<dbReference type="AlphaFoldDB" id="A0A256JFA6"/>